<reference evidence="2 3" key="1">
    <citation type="submission" date="2006-02" db="EMBL/GenBank/DDBJ databases">
        <authorList>
            <person name="Pinhassi J."/>
            <person name="Pedros-Alio C."/>
            <person name="Ferriera S."/>
            <person name="Johnson J."/>
            <person name="Kravitz S."/>
            <person name="Halpern A."/>
            <person name="Remington K."/>
            <person name="Beeson K."/>
            <person name="Tran B."/>
            <person name="Rogers Y.-H."/>
            <person name="Friedman R."/>
            <person name="Venter J.C."/>
        </authorList>
    </citation>
    <scope>NUCLEOTIDE SEQUENCE [LARGE SCALE GENOMIC DNA]</scope>
    <source>
        <strain evidence="2 3">MED92</strain>
    </source>
</reference>
<dbReference type="Proteomes" id="UP000002171">
    <property type="component" value="Unassembled WGS sequence"/>
</dbReference>
<proteinExistence type="predicted"/>
<keyword evidence="1" id="KW-0812">Transmembrane</keyword>
<dbReference type="EMBL" id="AAOW01000004">
    <property type="protein sequence ID" value="EAR62193.1"/>
    <property type="molecule type" value="Genomic_DNA"/>
</dbReference>
<evidence type="ECO:0000313" key="2">
    <source>
        <dbReference type="EMBL" id="EAR62193.1"/>
    </source>
</evidence>
<dbReference type="InterPro" id="IPR007498">
    <property type="entry name" value="PqiA-like"/>
</dbReference>
<comment type="caution">
    <text evidence="2">The sequence shown here is derived from an EMBL/GenBank/DDBJ whole genome shotgun (WGS) entry which is preliminary data.</text>
</comment>
<organism evidence="2 3">
    <name type="scientific">Neptuniibacter caesariensis</name>
    <dbReference type="NCBI Taxonomy" id="207954"/>
    <lineage>
        <taxon>Bacteria</taxon>
        <taxon>Pseudomonadati</taxon>
        <taxon>Pseudomonadota</taxon>
        <taxon>Gammaproteobacteria</taxon>
        <taxon>Oceanospirillales</taxon>
        <taxon>Oceanospirillaceae</taxon>
        <taxon>Neptuniibacter</taxon>
    </lineage>
</organism>
<evidence type="ECO:0000256" key="1">
    <source>
        <dbReference type="SAM" id="Phobius"/>
    </source>
</evidence>
<feature type="transmembrane region" description="Helical" evidence="1">
    <location>
        <begin position="63"/>
        <end position="87"/>
    </location>
</feature>
<dbReference type="OrthoDB" id="9800207at2"/>
<dbReference type="Pfam" id="PF04403">
    <property type="entry name" value="PqiA"/>
    <property type="match status" value="1"/>
</dbReference>
<name>A0A7U8C5Z4_NEPCE</name>
<dbReference type="AlphaFoldDB" id="A0A7U8C5Z4"/>
<keyword evidence="3" id="KW-1185">Reference proteome</keyword>
<feature type="transmembrane region" description="Helical" evidence="1">
    <location>
        <begin position="108"/>
        <end position="129"/>
    </location>
</feature>
<sequence>MNAETNSSRTSVLLVRFGIIIATLLLVVGLISPMLTMSQFYFFESSFSVIGGVWSLLLDGQVILAVIIALFSIVLPFLKLGLLYLATLGKDSEQQKKMLTLMHDYGRWAMLDVMVVAILIVTVKLGAVASIETHWGLYVFALAVLLIMVLTHIITKAKHG</sequence>
<feature type="transmembrane region" description="Helical" evidence="1">
    <location>
        <begin position="12"/>
        <end position="31"/>
    </location>
</feature>
<evidence type="ECO:0000313" key="3">
    <source>
        <dbReference type="Proteomes" id="UP000002171"/>
    </source>
</evidence>
<accession>A0A7U8C5Z4</accession>
<keyword evidence="1" id="KW-0472">Membrane</keyword>
<dbReference type="RefSeq" id="WP_007019830.1">
    <property type="nucleotide sequence ID" value="NZ_CH724125.1"/>
</dbReference>
<keyword evidence="1" id="KW-1133">Transmembrane helix</keyword>
<feature type="transmembrane region" description="Helical" evidence="1">
    <location>
        <begin position="135"/>
        <end position="154"/>
    </location>
</feature>
<protein>
    <submittedName>
        <fullName evidence="2">Paraquat-inducible protein A</fullName>
    </submittedName>
</protein>
<feature type="transmembrane region" description="Helical" evidence="1">
    <location>
        <begin position="40"/>
        <end position="57"/>
    </location>
</feature>
<gene>
    <name evidence="2" type="ORF">MED92_10819</name>
</gene>